<protein>
    <recommendedName>
        <fullName evidence="1">CinA-like protein</fullName>
    </recommendedName>
</protein>
<dbReference type="NCBIfam" id="TIGR00200">
    <property type="entry name" value="cinA_nterm"/>
    <property type="match status" value="1"/>
</dbReference>
<dbReference type="HAMAP" id="MF_00226_B">
    <property type="entry name" value="CinA_B"/>
    <property type="match status" value="1"/>
</dbReference>
<dbReference type="InterPro" id="IPR036425">
    <property type="entry name" value="MoaB/Mog-like_dom_sf"/>
</dbReference>
<dbReference type="AlphaFoldDB" id="A0A6G9B052"/>
<dbReference type="Gene3D" id="3.30.70.2860">
    <property type="match status" value="1"/>
</dbReference>
<dbReference type="PIRSF" id="PIRSF006728">
    <property type="entry name" value="CinA"/>
    <property type="match status" value="1"/>
</dbReference>
<dbReference type="InterPro" id="IPR041424">
    <property type="entry name" value="CinA_KH"/>
</dbReference>
<accession>A0A6G9B052</accession>
<evidence type="ECO:0000259" key="2">
    <source>
        <dbReference type="SMART" id="SM00852"/>
    </source>
</evidence>
<reference evidence="3 4" key="1">
    <citation type="submission" date="2020-03" db="EMBL/GenBank/DDBJ databases">
        <authorList>
            <person name="Kim M.K."/>
        </authorList>
    </citation>
    <scope>NUCLEOTIDE SEQUENCE [LARGE SCALE GENOMIC DNA]</scope>
    <source>
        <strain evidence="3 4">BT328</strain>
    </source>
</reference>
<feature type="domain" description="MoaB/Mog" evidence="2">
    <location>
        <begin position="8"/>
        <end position="175"/>
    </location>
</feature>
<dbReference type="KEGG" id="spib:G8759_24570"/>
<comment type="similarity">
    <text evidence="1">Belongs to the CinA family.</text>
</comment>
<dbReference type="PANTHER" id="PTHR13939:SF0">
    <property type="entry name" value="NMN AMIDOHYDROLASE-LIKE PROTEIN YFAY"/>
    <property type="match status" value="1"/>
</dbReference>
<organism evidence="3 4">
    <name type="scientific">Spirosoma aureum</name>
    <dbReference type="NCBI Taxonomy" id="2692134"/>
    <lineage>
        <taxon>Bacteria</taxon>
        <taxon>Pseudomonadati</taxon>
        <taxon>Bacteroidota</taxon>
        <taxon>Cytophagia</taxon>
        <taxon>Cytophagales</taxon>
        <taxon>Cytophagaceae</taxon>
        <taxon>Spirosoma</taxon>
    </lineage>
</organism>
<dbReference type="SUPFAM" id="SSF142433">
    <property type="entry name" value="CinA-like"/>
    <property type="match status" value="1"/>
</dbReference>
<dbReference type="NCBIfam" id="TIGR00177">
    <property type="entry name" value="molyb_syn"/>
    <property type="match status" value="1"/>
</dbReference>
<dbReference type="Gene3D" id="3.90.950.20">
    <property type="entry name" value="CinA-like"/>
    <property type="match status" value="1"/>
</dbReference>
<dbReference type="NCBIfam" id="NF001813">
    <property type="entry name" value="PRK00549.1"/>
    <property type="match status" value="1"/>
</dbReference>
<dbReference type="Pfam" id="PF00994">
    <property type="entry name" value="MoCF_biosynth"/>
    <property type="match status" value="1"/>
</dbReference>
<evidence type="ECO:0000313" key="3">
    <source>
        <dbReference type="EMBL" id="QIP17945.1"/>
    </source>
</evidence>
<dbReference type="PANTHER" id="PTHR13939">
    <property type="entry name" value="NICOTINAMIDE-NUCLEOTIDE AMIDOHYDROLASE PNCC"/>
    <property type="match status" value="1"/>
</dbReference>
<evidence type="ECO:0000256" key="1">
    <source>
        <dbReference type="HAMAP-Rule" id="MF_00226"/>
    </source>
</evidence>
<dbReference type="SUPFAM" id="SSF53218">
    <property type="entry name" value="Molybdenum cofactor biosynthesis proteins"/>
    <property type="match status" value="1"/>
</dbReference>
<dbReference type="Pfam" id="PF02464">
    <property type="entry name" value="CinA"/>
    <property type="match status" value="1"/>
</dbReference>
<name>A0A6G9B052_9BACT</name>
<dbReference type="InterPro" id="IPR008135">
    <property type="entry name" value="Competence-induced_CinA"/>
</dbReference>
<sequence>MTNTIRAEVVTIGDEILFGQITDTNTAWLGTELTNIGIRIVRKSSVGDQADAILQILHEAHQRADVIILTGGLGPTKDDITKKTLCTYFGVDLVRNETALALVTSFFEKRGREMTDLNRGQADLPANATYIQNDWGTAPGMWFEHDGRVYVSLPGVPFEMKHLMSNRILPKLREHFKTPIIKHKMIRTVGIGESFLAERIEAWEDALPEPIKLAYLPSFGGVKLRLTTTGDNDALLDQQLDEQVGKVLPLIEKNVFGYDDDELEDVVGRLLKGKQLTLGIAESCTGGYVSSQITKVPGSSAYFWGSIVSYSNAVKVNQLGVEPATLEQFGAVSEETVRQMAEGVRKALGTNVGIATSGIAGPDGGTPDKPVGTIWIACATDQRTVARLLRLGQYRDQNIQLTSTYVLNMLREELLN</sequence>
<proteinExistence type="inferred from homology"/>
<dbReference type="InterPro" id="IPR050101">
    <property type="entry name" value="CinA"/>
</dbReference>
<dbReference type="SMART" id="SM00852">
    <property type="entry name" value="MoCF_biosynth"/>
    <property type="match status" value="1"/>
</dbReference>
<gene>
    <name evidence="3" type="ORF">G8759_24570</name>
</gene>
<dbReference type="RefSeq" id="WP_167219232.1">
    <property type="nucleotide sequence ID" value="NZ_CP050063.1"/>
</dbReference>
<evidence type="ECO:0000313" key="4">
    <source>
        <dbReference type="Proteomes" id="UP000501802"/>
    </source>
</evidence>
<dbReference type="NCBIfam" id="TIGR00199">
    <property type="entry name" value="PncC_domain"/>
    <property type="match status" value="1"/>
</dbReference>
<dbReference type="InterPro" id="IPR008136">
    <property type="entry name" value="CinA_C"/>
</dbReference>
<dbReference type="InterPro" id="IPR036653">
    <property type="entry name" value="CinA-like_C"/>
</dbReference>
<dbReference type="Gene3D" id="3.40.980.10">
    <property type="entry name" value="MoaB/Mog-like domain"/>
    <property type="match status" value="1"/>
</dbReference>
<dbReference type="Proteomes" id="UP000501802">
    <property type="component" value="Chromosome"/>
</dbReference>
<keyword evidence="4" id="KW-1185">Reference proteome</keyword>
<dbReference type="EMBL" id="CP050063">
    <property type="protein sequence ID" value="QIP17945.1"/>
    <property type="molecule type" value="Genomic_DNA"/>
</dbReference>
<dbReference type="CDD" id="cd00885">
    <property type="entry name" value="cinA"/>
    <property type="match status" value="1"/>
</dbReference>
<dbReference type="InterPro" id="IPR001453">
    <property type="entry name" value="MoaB/Mog_dom"/>
</dbReference>
<dbReference type="Pfam" id="PF18146">
    <property type="entry name" value="CinA_KH"/>
    <property type="match status" value="1"/>
</dbReference>